<evidence type="ECO:0000256" key="1">
    <source>
        <dbReference type="SAM" id="MobiDB-lite"/>
    </source>
</evidence>
<evidence type="ECO:0000313" key="3">
    <source>
        <dbReference type="Proteomes" id="UP001320420"/>
    </source>
</evidence>
<name>A0AAN9YUA6_9PEZI</name>
<keyword evidence="3" id="KW-1185">Reference proteome</keyword>
<dbReference type="Proteomes" id="UP001320420">
    <property type="component" value="Unassembled WGS sequence"/>
</dbReference>
<reference evidence="2 3" key="1">
    <citation type="submission" date="2024-02" db="EMBL/GenBank/DDBJ databases">
        <title>De novo assembly and annotation of 12 fungi associated with fruit tree decline syndrome in Ontario, Canada.</title>
        <authorList>
            <person name="Sulman M."/>
            <person name="Ellouze W."/>
            <person name="Ilyukhin E."/>
        </authorList>
    </citation>
    <scope>NUCLEOTIDE SEQUENCE [LARGE SCALE GENOMIC DNA]</scope>
    <source>
        <strain evidence="2 3">M11/M66-122</strain>
    </source>
</reference>
<sequence length="119" mass="12866">MQTSEKNVRSGTATAAPNSQVAGNRPASAHGGNRQVTLGGSTNDRMLLPRPAGEFYTDRERLEPGLVPDPLQRGLQFNVHDLAAIVRRLEGLQAATDDERVYGHPGVHGKPVLEFEDVL</sequence>
<protein>
    <submittedName>
        <fullName evidence="2">Uncharacterized protein</fullName>
    </submittedName>
</protein>
<proteinExistence type="predicted"/>
<comment type="caution">
    <text evidence="2">The sequence shown here is derived from an EMBL/GenBank/DDBJ whole genome shotgun (WGS) entry which is preliminary data.</text>
</comment>
<feature type="compositionally biased region" description="Polar residues" evidence="1">
    <location>
        <begin position="1"/>
        <end position="22"/>
    </location>
</feature>
<feature type="region of interest" description="Disordered" evidence="1">
    <location>
        <begin position="1"/>
        <end position="55"/>
    </location>
</feature>
<gene>
    <name evidence="2" type="ORF">SLS62_003362</name>
</gene>
<dbReference type="AlphaFoldDB" id="A0AAN9YUA6"/>
<organism evidence="2 3">
    <name type="scientific">Diatrype stigma</name>
    <dbReference type="NCBI Taxonomy" id="117547"/>
    <lineage>
        <taxon>Eukaryota</taxon>
        <taxon>Fungi</taxon>
        <taxon>Dikarya</taxon>
        <taxon>Ascomycota</taxon>
        <taxon>Pezizomycotina</taxon>
        <taxon>Sordariomycetes</taxon>
        <taxon>Xylariomycetidae</taxon>
        <taxon>Xylariales</taxon>
        <taxon>Diatrypaceae</taxon>
        <taxon>Diatrype</taxon>
    </lineage>
</organism>
<feature type="compositionally biased region" description="Polar residues" evidence="1">
    <location>
        <begin position="34"/>
        <end position="44"/>
    </location>
</feature>
<accession>A0AAN9YUA6</accession>
<evidence type="ECO:0000313" key="2">
    <source>
        <dbReference type="EMBL" id="KAK7754579.1"/>
    </source>
</evidence>
<dbReference type="EMBL" id="JAKJXP020000019">
    <property type="protein sequence ID" value="KAK7754579.1"/>
    <property type="molecule type" value="Genomic_DNA"/>
</dbReference>